<evidence type="ECO:0000313" key="5">
    <source>
        <dbReference type="EMBL" id="EFJ41457.1"/>
    </source>
</evidence>
<keyword evidence="1 2" id="KW-1015">Disulfide bond</keyword>
<keyword evidence="3" id="KW-0472">Membrane</keyword>
<feature type="domain" description="EGF-like" evidence="4">
    <location>
        <begin position="499"/>
        <end position="532"/>
    </location>
</feature>
<evidence type="ECO:0000256" key="1">
    <source>
        <dbReference type="ARBA" id="ARBA00023157"/>
    </source>
</evidence>
<dbReference type="Proteomes" id="UP000001058">
    <property type="component" value="Unassembled WGS sequence"/>
</dbReference>
<dbReference type="InParanoid" id="D8UFH1"/>
<dbReference type="GeneID" id="9626897"/>
<reference evidence="5 6" key="1">
    <citation type="journal article" date="2010" name="Science">
        <title>Genomic analysis of organismal complexity in the multicellular green alga Volvox carteri.</title>
        <authorList>
            <person name="Prochnik S.E."/>
            <person name="Umen J."/>
            <person name="Nedelcu A.M."/>
            <person name="Hallmann A."/>
            <person name="Miller S.M."/>
            <person name="Nishii I."/>
            <person name="Ferris P."/>
            <person name="Kuo A."/>
            <person name="Mitros T."/>
            <person name="Fritz-Laylin L.K."/>
            <person name="Hellsten U."/>
            <person name="Chapman J."/>
            <person name="Simakov O."/>
            <person name="Rensing S.A."/>
            <person name="Terry A."/>
            <person name="Pangilinan J."/>
            <person name="Kapitonov V."/>
            <person name="Jurka J."/>
            <person name="Salamov A."/>
            <person name="Shapiro H."/>
            <person name="Schmutz J."/>
            <person name="Grimwood J."/>
            <person name="Lindquist E."/>
            <person name="Lucas S."/>
            <person name="Grigoriev I.V."/>
            <person name="Schmitt R."/>
            <person name="Kirk D."/>
            <person name="Rokhsar D.S."/>
        </authorList>
    </citation>
    <scope>NUCLEOTIDE SEQUENCE [LARGE SCALE GENOMIC DNA]</scope>
    <source>
        <strain evidence="6">f. Nagariensis / Eve</strain>
    </source>
</reference>
<evidence type="ECO:0000313" key="6">
    <source>
        <dbReference type="Proteomes" id="UP000001058"/>
    </source>
</evidence>
<evidence type="ECO:0000256" key="3">
    <source>
        <dbReference type="SAM" id="Phobius"/>
    </source>
</evidence>
<dbReference type="Gene3D" id="2.60.120.260">
    <property type="entry name" value="Galactose-binding domain-like"/>
    <property type="match status" value="1"/>
</dbReference>
<dbReference type="STRING" id="3068.D8UFH1"/>
<dbReference type="eggNOG" id="ENOG502R898">
    <property type="taxonomic scope" value="Eukaryota"/>
</dbReference>
<name>D8UFH1_VOLCA</name>
<dbReference type="KEGG" id="vcn:VOLCADRAFT_84087"/>
<evidence type="ECO:0000256" key="2">
    <source>
        <dbReference type="PROSITE-ProRule" id="PRU00076"/>
    </source>
</evidence>
<dbReference type="PROSITE" id="PS01186">
    <property type="entry name" value="EGF_2"/>
    <property type="match status" value="1"/>
</dbReference>
<dbReference type="OrthoDB" id="527990at2759"/>
<dbReference type="Pfam" id="PF07974">
    <property type="entry name" value="EGF_2"/>
    <property type="match status" value="1"/>
</dbReference>
<dbReference type="InterPro" id="IPR013111">
    <property type="entry name" value="EGF_extracell"/>
</dbReference>
<evidence type="ECO:0000259" key="4">
    <source>
        <dbReference type="PROSITE" id="PS50026"/>
    </source>
</evidence>
<keyword evidence="6" id="KW-1185">Reference proteome</keyword>
<feature type="disulfide bond" evidence="2">
    <location>
        <begin position="522"/>
        <end position="531"/>
    </location>
</feature>
<dbReference type="PANTHER" id="PTHR24035:SF109">
    <property type="entry name" value="PROTEIN DRAPER"/>
    <property type="match status" value="1"/>
</dbReference>
<sequence>MTLDGKDVQETCGQDHVCNVVTPNEPACFSAGIENMGSSAFHLNLLLISKSVDATVVLHGLLTNFTTIQDPATGATKVVPQVYPSSGAPYSFAAHTSYSSPSIQVKLTRRQLGYGSYTGMYVCATSNATTIISFRAAEHSCPFELAANGTLQLCSGRGSSGVCPHGTCACKAPYMPPVNWVVTPGLGFEDCRTALLPLQSSASLTVSELGPGDWAFFSVELSASAGRELHVWAAAAEATKGSLVLYLRHQQLPTDAAGQHDLASDAASAPRSASWWQDQSAHLLLRRKHPFFQPGTWYVGVHNTGLGPVSFTMGSAVYDCPNNCSGRGTCDANTGTCTCSQSTWPASKDCSIALHELAMGQAVDAPPRAFTYDALVLRGAREKLQASDLGRINLSVSFTTTDTDPQGLPSWVAGRPVLFVSPSLEAALNQSGGGDADGGGRPLHPQGAVESVALAARGATYSIEIGPRAVGDDGSLHVLVWNPLSSPLRQVGYSVMPSLMGECPADCSGHGTCNTTTGECTCEAPFLGHDCSVDPSTLVCTPGTRRAVRREGLRGTCWAPCRDNGKSFDDESCEELQCDGPREGHGQLRRKGDEVECVEDQCMAGNYTATDPSGDFLCTQRCACPADGAACTLEAACLPGTKQCLKGLRLAADGEKCIAAPCEEGSLRRAYDMDGGSAFSVCLCATAGDPASCAFTAPTQAAGNTNGVVSCLSGYERQGGTSSTRLSDGSTLVLGGNCRRPPRRGVSGGMVFFYCLLSIFLAAGLVVGGKYGVLWYEQYRYGRSVFSQGYVSWPLFGMRGNAGSATDDW</sequence>
<dbReference type="RefSeq" id="XP_002957402.1">
    <property type="nucleotide sequence ID" value="XM_002957356.1"/>
</dbReference>
<keyword evidence="2" id="KW-0245">EGF-like domain</keyword>
<dbReference type="EMBL" id="GL378394">
    <property type="protein sequence ID" value="EFJ41457.1"/>
    <property type="molecule type" value="Genomic_DNA"/>
</dbReference>
<keyword evidence="3" id="KW-1133">Transmembrane helix</keyword>
<dbReference type="InterPro" id="IPR052108">
    <property type="entry name" value="MEGF/SIB"/>
</dbReference>
<feature type="transmembrane region" description="Helical" evidence="3">
    <location>
        <begin position="751"/>
        <end position="773"/>
    </location>
</feature>
<dbReference type="InterPro" id="IPR000742">
    <property type="entry name" value="EGF"/>
</dbReference>
<organism evidence="6">
    <name type="scientific">Volvox carteri f. nagariensis</name>
    <dbReference type="NCBI Taxonomy" id="3068"/>
    <lineage>
        <taxon>Eukaryota</taxon>
        <taxon>Viridiplantae</taxon>
        <taxon>Chlorophyta</taxon>
        <taxon>core chlorophytes</taxon>
        <taxon>Chlorophyceae</taxon>
        <taxon>CS clade</taxon>
        <taxon>Chlamydomonadales</taxon>
        <taxon>Volvocaceae</taxon>
        <taxon>Volvox</taxon>
    </lineage>
</organism>
<feature type="disulfide bond" evidence="2">
    <location>
        <begin position="503"/>
        <end position="513"/>
    </location>
</feature>
<keyword evidence="3" id="KW-0812">Transmembrane</keyword>
<dbReference type="PROSITE" id="PS00022">
    <property type="entry name" value="EGF_1"/>
    <property type="match status" value="1"/>
</dbReference>
<dbReference type="PROSITE" id="PS50026">
    <property type="entry name" value="EGF_3"/>
    <property type="match status" value="1"/>
</dbReference>
<proteinExistence type="predicted"/>
<comment type="caution">
    <text evidence="2">Lacks conserved residue(s) required for the propagation of feature annotation.</text>
</comment>
<dbReference type="PANTHER" id="PTHR24035">
    <property type="entry name" value="MULTIPLE EPIDERMAL GROWTH FACTOR-LIKE DOMAINS PROTEIN"/>
    <property type="match status" value="1"/>
</dbReference>
<protein>
    <recommendedName>
        <fullName evidence="4">EGF-like domain-containing protein</fullName>
    </recommendedName>
</protein>
<dbReference type="AlphaFoldDB" id="D8UFH1"/>
<gene>
    <name evidence="5" type="ORF">VOLCADRAFT_84087</name>
</gene>
<accession>D8UFH1</accession>